<dbReference type="Proteomes" id="UP001207468">
    <property type="component" value="Unassembled WGS sequence"/>
</dbReference>
<keyword evidence="2" id="KW-1185">Reference proteome</keyword>
<reference evidence="1" key="1">
    <citation type="submission" date="2021-03" db="EMBL/GenBank/DDBJ databases">
        <title>Evolutionary priming and transition to the ectomycorrhizal habit in an iconic lineage of mushroom-forming fungi: is preadaptation a requirement?</title>
        <authorList>
            <consortium name="DOE Joint Genome Institute"/>
            <person name="Looney B.P."/>
            <person name="Miyauchi S."/>
            <person name="Morin E."/>
            <person name="Drula E."/>
            <person name="Courty P.E."/>
            <person name="Chicoki N."/>
            <person name="Fauchery L."/>
            <person name="Kohler A."/>
            <person name="Kuo A."/>
            <person name="LaButti K."/>
            <person name="Pangilinan J."/>
            <person name="Lipzen A."/>
            <person name="Riley R."/>
            <person name="Andreopoulos W."/>
            <person name="He G."/>
            <person name="Johnson J."/>
            <person name="Barry K.W."/>
            <person name="Grigoriev I.V."/>
            <person name="Nagy L."/>
            <person name="Hibbett D."/>
            <person name="Henrissat B."/>
            <person name="Matheny P.B."/>
            <person name="Labbe J."/>
            <person name="Martin A.F."/>
        </authorList>
    </citation>
    <scope>NUCLEOTIDE SEQUENCE</scope>
    <source>
        <strain evidence="1">BPL698</strain>
    </source>
</reference>
<protein>
    <submittedName>
        <fullName evidence="1">Uncharacterized protein</fullName>
    </submittedName>
</protein>
<proteinExistence type="predicted"/>
<gene>
    <name evidence="1" type="ORF">F5148DRAFT_135954</name>
</gene>
<sequence>MHHPEQQELLPTVSPIAFFPAVTAASASASAPSAFHQVETMALAARAEPLHIFAHLTRARRHSVPNGVGGAWHLVAERDLLRQMKEGTGRDRRSDGSREDSFSRDGVSGSRAELRPGRAFDGEREGLTITLPYRRKTRLCSNASSAMRRSHINHKLSRIAGWAVPLHYGECKWDGGRDYSL</sequence>
<accession>A0ACC0TRH2</accession>
<organism evidence="1 2">
    <name type="scientific">Russula earlei</name>
    <dbReference type="NCBI Taxonomy" id="71964"/>
    <lineage>
        <taxon>Eukaryota</taxon>
        <taxon>Fungi</taxon>
        <taxon>Dikarya</taxon>
        <taxon>Basidiomycota</taxon>
        <taxon>Agaricomycotina</taxon>
        <taxon>Agaricomycetes</taxon>
        <taxon>Russulales</taxon>
        <taxon>Russulaceae</taxon>
        <taxon>Russula</taxon>
    </lineage>
</organism>
<evidence type="ECO:0000313" key="2">
    <source>
        <dbReference type="Proteomes" id="UP001207468"/>
    </source>
</evidence>
<name>A0ACC0TRH2_9AGAM</name>
<evidence type="ECO:0000313" key="1">
    <source>
        <dbReference type="EMBL" id="KAI9432616.1"/>
    </source>
</evidence>
<comment type="caution">
    <text evidence="1">The sequence shown here is derived from an EMBL/GenBank/DDBJ whole genome shotgun (WGS) entry which is preliminary data.</text>
</comment>
<dbReference type="EMBL" id="JAGFNK010001314">
    <property type="protein sequence ID" value="KAI9432616.1"/>
    <property type="molecule type" value="Genomic_DNA"/>
</dbReference>